<evidence type="ECO:0000256" key="3">
    <source>
        <dbReference type="ARBA" id="ARBA00023125"/>
    </source>
</evidence>
<evidence type="ECO:0000256" key="4">
    <source>
        <dbReference type="ARBA" id="ARBA00023163"/>
    </source>
</evidence>
<feature type="compositionally biased region" description="Basic and acidic residues" evidence="6">
    <location>
        <begin position="166"/>
        <end position="179"/>
    </location>
</feature>
<keyword evidence="2" id="KW-0805">Transcription regulation</keyword>
<dbReference type="Gene3D" id="3.40.50.2300">
    <property type="match status" value="1"/>
</dbReference>
<dbReference type="SMART" id="SM00421">
    <property type="entry name" value="HTH_LUXR"/>
    <property type="match status" value="1"/>
</dbReference>
<keyword evidence="4" id="KW-0804">Transcription</keyword>
<dbReference type="Pfam" id="PF00196">
    <property type="entry name" value="GerE"/>
    <property type="match status" value="1"/>
</dbReference>
<dbReference type="InterPro" id="IPR016032">
    <property type="entry name" value="Sig_transdc_resp-reg_C-effctor"/>
</dbReference>
<proteinExistence type="predicted"/>
<dbReference type="CDD" id="cd17535">
    <property type="entry name" value="REC_NarL-like"/>
    <property type="match status" value="1"/>
</dbReference>
<evidence type="ECO:0000313" key="10">
    <source>
        <dbReference type="Proteomes" id="UP000032633"/>
    </source>
</evidence>
<dbReference type="SUPFAM" id="SSF46894">
    <property type="entry name" value="C-terminal effector domain of the bipartite response regulators"/>
    <property type="match status" value="1"/>
</dbReference>
<name>A0A0D5NRA4_9BACL</name>
<keyword evidence="1 5" id="KW-0597">Phosphoprotein</keyword>
<accession>A0A0D5NRA4</accession>
<dbReference type="CDD" id="cd06170">
    <property type="entry name" value="LuxR_C_like"/>
    <property type="match status" value="1"/>
</dbReference>
<dbReference type="GO" id="GO:0003677">
    <property type="term" value="F:DNA binding"/>
    <property type="evidence" value="ECO:0007669"/>
    <property type="project" value="UniProtKB-KW"/>
</dbReference>
<dbReference type="STRING" id="1126833.VN24_02270"/>
<dbReference type="GO" id="GO:0000160">
    <property type="term" value="P:phosphorelay signal transduction system"/>
    <property type="evidence" value="ECO:0007669"/>
    <property type="project" value="InterPro"/>
</dbReference>
<protein>
    <submittedName>
        <fullName evidence="9">Chemotaxis protein CheY</fullName>
    </submittedName>
</protein>
<dbReference type="HOGENOM" id="CLU_000445_90_10_9"/>
<dbReference type="GO" id="GO:0006355">
    <property type="term" value="P:regulation of DNA-templated transcription"/>
    <property type="evidence" value="ECO:0007669"/>
    <property type="project" value="InterPro"/>
</dbReference>
<evidence type="ECO:0000256" key="6">
    <source>
        <dbReference type="SAM" id="MobiDB-lite"/>
    </source>
</evidence>
<dbReference type="PRINTS" id="PR00038">
    <property type="entry name" value="HTHLUXR"/>
</dbReference>
<gene>
    <name evidence="9" type="ORF">VN24_02270</name>
</gene>
<feature type="region of interest" description="Disordered" evidence="6">
    <location>
        <begin position="150"/>
        <end position="182"/>
    </location>
</feature>
<evidence type="ECO:0000313" key="9">
    <source>
        <dbReference type="EMBL" id="AJY77438.1"/>
    </source>
</evidence>
<dbReference type="InterPro" id="IPR058245">
    <property type="entry name" value="NreC/VraR/RcsB-like_REC"/>
</dbReference>
<dbReference type="EMBL" id="CP011058">
    <property type="protein sequence ID" value="AJY77438.1"/>
    <property type="molecule type" value="Genomic_DNA"/>
</dbReference>
<feature type="domain" description="Response regulatory" evidence="8">
    <location>
        <begin position="10"/>
        <end position="126"/>
    </location>
</feature>
<dbReference type="InterPro" id="IPR001789">
    <property type="entry name" value="Sig_transdc_resp-reg_receiver"/>
</dbReference>
<dbReference type="Proteomes" id="UP000032633">
    <property type="component" value="Chromosome"/>
</dbReference>
<dbReference type="SUPFAM" id="SSF52172">
    <property type="entry name" value="CheY-like"/>
    <property type="match status" value="1"/>
</dbReference>
<dbReference type="Pfam" id="PF00072">
    <property type="entry name" value="Response_reg"/>
    <property type="match status" value="1"/>
</dbReference>
<dbReference type="PROSITE" id="PS50043">
    <property type="entry name" value="HTH_LUXR_2"/>
    <property type="match status" value="1"/>
</dbReference>
<evidence type="ECO:0000259" key="7">
    <source>
        <dbReference type="PROSITE" id="PS50043"/>
    </source>
</evidence>
<evidence type="ECO:0000256" key="1">
    <source>
        <dbReference type="ARBA" id="ARBA00022553"/>
    </source>
</evidence>
<dbReference type="PROSITE" id="PS00622">
    <property type="entry name" value="HTH_LUXR_1"/>
    <property type="match status" value="1"/>
</dbReference>
<dbReference type="AlphaFoldDB" id="A0A0D5NRA4"/>
<dbReference type="PATRIC" id="fig|1126833.4.peg.497"/>
<reference evidence="9 10" key="1">
    <citation type="journal article" date="2015" name="J. Biotechnol.">
        <title>Complete genome sequence of Paenibacillus beijingensis 7188(T) (=DSM 24997(T)), a novel rhizobacterium from jujube garden soil.</title>
        <authorList>
            <person name="Kwak Y."/>
            <person name="Shin J.H."/>
        </authorList>
    </citation>
    <scope>NUCLEOTIDE SEQUENCE [LARGE SCALE GENOMIC DNA]</scope>
    <source>
        <strain evidence="9 10">DSM 24997</strain>
    </source>
</reference>
<feature type="domain" description="HTH luxR-type" evidence="7">
    <location>
        <begin position="182"/>
        <end position="247"/>
    </location>
</feature>
<dbReference type="InterPro" id="IPR000792">
    <property type="entry name" value="Tscrpt_reg_LuxR_C"/>
</dbReference>
<evidence type="ECO:0000256" key="2">
    <source>
        <dbReference type="ARBA" id="ARBA00023015"/>
    </source>
</evidence>
<evidence type="ECO:0000256" key="5">
    <source>
        <dbReference type="PROSITE-ProRule" id="PRU00169"/>
    </source>
</evidence>
<organism evidence="9 10">
    <name type="scientific">Paenibacillus beijingensis</name>
    <dbReference type="NCBI Taxonomy" id="1126833"/>
    <lineage>
        <taxon>Bacteria</taxon>
        <taxon>Bacillati</taxon>
        <taxon>Bacillota</taxon>
        <taxon>Bacilli</taxon>
        <taxon>Bacillales</taxon>
        <taxon>Paenibacillaceae</taxon>
        <taxon>Paenibacillus</taxon>
    </lineage>
</organism>
<reference evidence="10" key="2">
    <citation type="submission" date="2015-03" db="EMBL/GenBank/DDBJ databases">
        <title>Genome sequence of Paenibacillus beijingensis strain DSM 24997T.</title>
        <authorList>
            <person name="Kwak Y."/>
            <person name="Shin J.-H."/>
        </authorList>
    </citation>
    <scope>NUCLEOTIDE SEQUENCE [LARGE SCALE GENOMIC DNA]</scope>
    <source>
        <strain evidence="10">DSM 24997</strain>
    </source>
</reference>
<dbReference type="KEGG" id="pbj:VN24_02270"/>
<keyword evidence="10" id="KW-1185">Reference proteome</keyword>
<dbReference type="InterPro" id="IPR011006">
    <property type="entry name" value="CheY-like_superfamily"/>
</dbReference>
<feature type="modified residue" description="4-aspartylphosphate" evidence="5">
    <location>
        <position position="61"/>
    </location>
</feature>
<sequence>MTSKKPSAVHVLIVDDHPHGREGMRELIADDPSFQITGEAASGEEAIRMALELAPDVILMDIHMPGMGGLKATELVKAEMPSVRIVMVTVSDDITHLFEAIKRGAQGYLLKNLSPSAWIDYLRAVALDEAPMTQDIAAAILSEFKAGSRSNTGGEGGGYVGSINPGKERRPAETAEGKGAETQVRGNVLTEREKEILERVALGESNREIAQMLNISEHTVKNHLKNILQKLHLDNRVQLTRYAYEQGYMGL</sequence>
<dbReference type="PROSITE" id="PS50110">
    <property type="entry name" value="RESPONSE_REGULATORY"/>
    <property type="match status" value="1"/>
</dbReference>
<dbReference type="PANTHER" id="PTHR43214">
    <property type="entry name" value="TWO-COMPONENT RESPONSE REGULATOR"/>
    <property type="match status" value="1"/>
</dbReference>
<evidence type="ECO:0000259" key="8">
    <source>
        <dbReference type="PROSITE" id="PS50110"/>
    </source>
</evidence>
<dbReference type="SMART" id="SM00448">
    <property type="entry name" value="REC"/>
    <property type="match status" value="1"/>
</dbReference>
<dbReference type="InterPro" id="IPR039420">
    <property type="entry name" value="WalR-like"/>
</dbReference>
<keyword evidence="3" id="KW-0238">DNA-binding</keyword>